<sequence length="165" mass="18619">MTERSHDALIALRRIQQRTDQASKRLAQMVGVTPSQLIVLQHLQDNEECSAGDIAELTQLKHATITALVDKMVERSFVSRFKSDEDKRRVWLKLEPAGKAIIQSAPNLLQDTFTLKFEALVQWQQAMVVTVLEQVASILDAETIDAAPVLHSREINETFIVDDKN</sequence>
<dbReference type="InterPro" id="IPR036388">
    <property type="entry name" value="WH-like_DNA-bd_sf"/>
</dbReference>
<reference evidence="2" key="2">
    <citation type="submission" date="2020-09" db="EMBL/GenBank/DDBJ databases">
        <authorList>
            <person name="Sun Q."/>
            <person name="Kim S."/>
        </authorList>
    </citation>
    <scope>NUCLEOTIDE SEQUENCE</scope>
    <source>
        <strain evidence="2">KCTC 32513</strain>
    </source>
</reference>
<evidence type="ECO:0000313" key="2">
    <source>
        <dbReference type="EMBL" id="GHA98008.1"/>
    </source>
</evidence>
<dbReference type="InterPro" id="IPR039422">
    <property type="entry name" value="MarR/SlyA-like"/>
</dbReference>
<accession>A0A8J3G2X6</accession>
<dbReference type="RefSeq" id="WP_189498248.1">
    <property type="nucleotide sequence ID" value="NZ_BMZH01000008.1"/>
</dbReference>
<dbReference type="GO" id="GO:0006950">
    <property type="term" value="P:response to stress"/>
    <property type="evidence" value="ECO:0007669"/>
    <property type="project" value="TreeGrafter"/>
</dbReference>
<dbReference type="PANTHER" id="PTHR33164">
    <property type="entry name" value="TRANSCRIPTIONAL REGULATOR, MARR FAMILY"/>
    <property type="match status" value="1"/>
</dbReference>
<dbReference type="EMBL" id="BMZH01000008">
    <property type="protein sequence ID" value="GHA98008.1"/>
    <property type="molecule type" value="Genomic_DNA"/>
</dbReference>
<reference evidence="2" key="1">
    <citation type="journal article" date="2014" name="Int. J. Syst. Evol. Microbiol.">
        <title>Complete genome sequence of Corynebacterium casei LMG S-19264T (=DSM 44701T), isolated from a smear-ripened cheese.</title>
        <authorList>
            <consortium name="US DOE Joint Genome Institute (JGI-PGF)"/>
            <person name="Walter F."/>
            <person name="Albersmeier A."/>
            <person name="Kalinowski J."/>
            <person name="Ruckert C."/>
        </authorList>
    </citation>
    <scope>NUCLEOTIDE SEQUENCE</scope>
    <source>
        <strain evidence="2">KCTC 32513</strain>
    </source>
</reference>
<evidence type="ECO:0000313" key="3">
    <source>
        <dbReference type="Proteomes" id="UP000634004"/>
    </source>
</evidence>
<dbReference type="Proteomes" id="UP000634004">
    <property type="component" value="Unassembled WGS sequence"/>
</dbReference>
<dbReference type="SMART" id="SM00347">
    <property type="entry name" value="HTH_MARR"/>
    <property type="match status" value="1"/>
</dbReference>
<feature type="domain" description="HTH marR-type" evidence="1">
    <location>
        <begin position="5"/>
        <end position="137"/>
    </location>
</feature>
<dbReference type="GO" id="GO:0003700">
    <property type="term" value="F:DNA-binding transcription factor activity"/>
    <property type="evidence" value="ECO:0007669"/>
    <property type="project" value="InterPro"/>
</dbReference>
<comment type="caution">
    <text evidence="2">The sequence shown here is derived from an EMBL/GenBank/DDBJ whole genome shotgun (WGS) entry which is preliminary data.</text>
</comment>
<dbReference type="AlphaFoldDB" id="A0A8J3G2X6"/>
<dbReference type="Pfam" id="PF12802">
    <property type="entry name" value="MarR_2"/>
    <property type="match status" value="1"/>
</dbReference>
<proteinExistence type="predicted"/>
<dbReference type="PANTHER" id="PTHR33164:SF89">
    <property type="entry name" value="MARR FAMILY REGULATORY PROTEIN"/>
    <property type="match status" value="1"/>
</dbReference>
<evidence type="ECO:0000259" key="1">
    <source>
        <dbReference type="PROSITE" id="PS50995"/>
    </source>
</evidence>
<dbReference type="PROSITE" id="PS50995">
    <property type="entry name" value="HTH_MARR_2"/>
    <property type="match status" value="1"/>
</dbReference>
<dbReference type="Gene3D" id="1.10.10.10">
    <property type="entry name" value="Winged helix-like DNA-binding domain superfamily/Winged helix DNA-binding domain"/>
    <property type="match status" value="1"/>
</dbReference>
<dbReference type="InterPro" id="IPR036390">
    <property type="entry name" value="WH_DNA-bd_sf"/>
</dbReference>
<dbReference type="SUPFAM" id="SSF46785">
    <property type="entry name" value="Winged helix' DNA-binding domain"/>
    <property type="match status" value="1"/>
</dbReference>
<dbReference type="InterPro" id="IPR000835">
    <property type="entry name" value="HTH_MarR-typ"/>
</dbReference>
<keyword evidence="3" id="KW-1185">Reference proteome</keyword>
<name>A0A8J3G2X6_9PROT</name>
<protein>
    <submittedName>
        <fullName evidence="2">MarR family transcriptional regulator</fullName>
    </submittedName>
</protein>
<gene>
    <name evidence="2" type="ORF">GCM10009069_21270</name>
</gene>
<organism evidence="2 3">
    <name type="scientific">Algimonas arctica</name>
    <dbReference type="NCBI Taxonomy" id="1479486"/>
    <lineage>
        <taxon>Bacteria</taxon>
        <taxon>Pseudomonadati</taxon>
        <taxon>Pseudomonadota</taxon>
        <taxon>Alphaproteobacteria</taxon>
        <taxon>Maricaulales</taxon>
        <taxon>Robiginitomaculaceae</taxon>
        <taxon>Algimonas</taxon>
    </lineage>
</organism>